<dbReference type="EMBL" id="CP036278">
    <property type="protein sequence ID" value="QDU55357.1"/>
    <property type="molecule type" value="Genomic_DNA"/>
</dbReference>
<sequence>MITQDELTVLEHIESAFRGITLGEGVGLHQAQGLDDYASEEELDLLRLKDEKDDWSKIDASDLNNCYSSLSFFDARGMQFHLPAFLIADLKGLYNHDIAFTLCLKSENASLQFSLLNSEQRKAVRNYLVLRLNDLENGPAQPMIEESLETRWSESSS</sequence>
<keyword evidence="2" id="KW-1185">Reference proteome</keyword>
<name>A0A518AKU9_9BACT</name>
<proteinExistence type="predicted"/>
<evidence type="ECO:0000313" key="1">
    <source>
        <dbReference type="EMBL" id="QDU55357.1"/>
    </source>
</evidence>
<dbReference type="InterPro" id="IPR046560">
    <property type="entry name" value="DUF6714"/>
</dbReference>
<dbReference type="AlphaFoldDB" id="A0A518AKU9"/>
<reference evidence="1 2" key="1">
    <citation type="submission" date="2019-02" db="EMBL/GenBank/DDBJ databases">
        <title>Deep-cultivation of Planctomycetes and their phenomic and genomic characterization uncovers novel biology.</title>
        <authorList>
            <person name="Wiegand S."/>
            <person name="Jogler M."/>
            <person name="Boedeker C."/>
            <person name="Pinto D."/>
            <person name="Vollmers J."/>
            <person name="Rivas-Marin E."/>
            <person name="Kohn T."/>
            <person name="Peeters S.H."/>
            <person name="Heuer A."/>
            <person name="Rast P."/>
            <person name="Oberbeckmann S."/>
            <person name="Bunk B."/>
            <person name="Jeske O."/>
            <person name="Meyerdierks A."/>
            <person name="Storesund J.E."/>
            <person name="Kallscheuer N."/>
            <person name="Luecker S."/>
            <person name="Lage O.M."/>
            <person name="Pohl T."/>
            <person name="Merkel B.J."/>
            <person name="Hornburger P."/>
            <person name="Mueller R.-W."/>
            <person name="Bruemmer F."/>
            <person name="Labrenz M."/>
            <person name="Spormann A.M."/>
            <person name="Op den Camp H."/>
            <person name="Overmann J."/>
            <person name="Amann R."/>
            <person name="Jetten M.S.M."/>
            <person name="Mascher T."/>
            <person name="Medema M.H."/>
            <person name="Devos D.P."/>
            <person name="Kaster A.-K."/>
            <person name="Ovreas L."/>
            <person name="Rohde M."/>
            <person name="Galperin M.Y."/>
            <person name="Jogler C."/>
        </authorList>
    </citation>
    <scope>NUCLEOTIDE SEQUENCE [LARGE SCALE GENOMIC DNA]</scope>
    <source>
        <strain evidence="1 2">Pan181</strain>
    </source>
</reference>
<accession>A0A518AKU9</accession>
<organism evidence="1 2">
    <name type="scientific">Aeoliella mucimassa</name>
    <dbReference type="NCBI Taxonomy" id="2527972"/>
    <lineage>
        <taxon>Bacteria</taxon>
        <taxon>Pseudomonadati</taxon>
        <taxon>Planctomycetota</taxon>
        <taxon>Planctomycetia</taxon>
        <taxon>Pirellulales</taxon>
        <taxon>Lacipirellulaceae</taxon>
        <taxon>Aeoliella</taxon>
    </lineage>
</organism>
<dbReference type="OrthoDB" id="197790at2"/>
<dbReference type="Pfam" id="PF20461">
    <property type="entry name" value="DUF6714"/>
    <property type="match status" value="1"/>
</dbReference>
<evidence type="ECO:0000313" key="2">
    <source>
        <dbReference type="Proteomes" id="UP000315750"/>
    </source>
</evidence>
<dbReference type="KEGG" id="amuc:Pan181_15460"/>
<dbReference type="RefSeq" id="WP_145246227.1">
    <property type="nucleotide sequence ID" value="NZ_CP036278.1"/>
</dbReference>
<protein>
    <submittedName>
        <fullName evidence="1">Uncharacterized protein</fullName>
    </submittedName>
</protein>
<gene>
    <name evidence="1" type="ORF">Pan181_15460</name>
</gene>
<dbReference type="Proteomes" id="UP000315750">
    <property type="component" value="Chromosome"/>
</dbReference>